<proteinExistence type="predicted"/>
<name>M1TUX8_9CAUD</name>
<dbReference type="GeneID" id="15013598"/>
<dbReference type="RefSeq" id="YP_007677364.1">
    <property type="nucleotide sequence ID" value="NC_020875.1"/>
</dbReference>
<reference evidence="1 2" key="1">
    <citation type="submission" date="2010-03" db="EMBL/GenBank/DDBJ databases">
        <title>The Genome Sequence of Cyanophage S-SSM4.</title>
        <authorList>
            <consortium name="The Broad Institute Genome Sequencing Platform"/>
            <person name="Henn M.R."/>
            <person name="Sullivan M.S."/>
            <person name="Osburne M.S."/>
            <person name="Levin J."/>
            <person name="Malboeuf C."/>
            <person name="Casali M."/>
            <person name="Russ C."/>
            <person name="Lennon N."/>
            <person name="Erlich R."/>
            <person name="Young S.K."/>
            <person name="Koehrsen M."/>
            <person name="Yandava C."/>
            <person name="Zeng Q."/>
            <person name="Alvarado L."/>
            <person name="Anderson S."/>
            <person name="Berlin A."/>
            <person name="Borenstein D."/>
            <person name="Chen Z."/>
            <person name="Engels R."/>
            <person name="Freedman E."/>
            <person name="Gellesch M."/>
            <person name="Goldberg J."/>
            <person name="Green L."/>
            <person name="Griggs A."/>
            <person name="Gujja S."/>
            <person name="Heiman D."/>
            <person name="Hepburn T."/>
            <person name="Howarth C."/>
            <person name="Jen D."/>
            <person name="Larson L."/>
            <person name="Lewis B."/>
            <person name="Mehta T."/>
            <person name="Park D."/>
            <person name="Pearson M."/>
            <person name="Roberts A."/>
            <person name="Ryan E."/>
            <person name="Saif S."/>
            <person name="Shea T."/>
            <person name="Shenoy N."/>
            <person name="Sisk P."/>
            <person name="Stolte C."/>
            <person name="Sykes S."/>
            <person name="Walk T."/>
            <person name="White J."/>
            <person name="Yu Q."/>
            <person name="Coleman M.L."/>
            <person name="Huang K.H."/>
            <person name="Weigele P.R."/>
            <person name="DeFrancesco A.S."/>
            <person name="Kern S.E."/>
            <person name="Thompson L.R."/>
            <person name="Fu R."/>
            <person name="Hombeck B."/>
            <person name="Chisholm S.W."/>
            <person name="Haas B."/>
            <person name="Nusbaum C."/>
            <person name="Galagan J."/>
            <person name="Birren B."/>
        </authorList>
    </citation>
    <scope>NUCLEOTIDE SEQUENCE [LARGE SCALE GENOMIC DNA]</scope>
    <source>
        <strain evidence="1 2">S-SSM4</strain>
    </source>
</reference>
<organism evidence="1 2">
    <name type="scientific">Synechococcus phage S-SSM4</name>
    <dbReference type="NCBI Taxonomy" id="536466"/>
    <lineage>
        <taxon>Viruses</taxon>
        <taxon>Duplodnaviria</taxon>
        <taxon>Heunggongvirae</taxon>
        <taxon>Uroviricota</taxon>
        <taxon>Caudoviricetes</taxon>
        <taxon>Pantevenvirales</taxon>
        <taxon>Kyanoviridae</taxon>
        <taxon>Greenvirus</taxon>
        <taxon>Greenvirus ssm4</taxon>
    </lineage>
</organism>
<gene>
    <name evidence="1" type="ORF">CYXG_00175</name>
</gene>
<protein>
    <submittedName>
        <fullName evidence="1">Uncharacterized protein</fullName>
    </submittedName>
</protein>
<dbReference type="OrthoDB" id="22587at10239"/>
<keyword evidence="2" id="KW-1185">Reference proteome</keyword>
<dbReference type="EMBL" id="HQ316583">
    <property type="protein sequence ID" value="AGG54239.1"/>
    <property type="molecule type" value="Genomic_DNA"/>
</dbReference>
<dbReference type="Proteomes" id="UP000203282">
    <property type="component" value="Segment"/>
</dbReference>
<dbReference type="KEGG" id="vg:15013598"/>
<sequence>MTTKQKFSSVLDILYQAVTGDVALDSEYPVIFTNLFKFYEDKGVQFWGDVDEDYAILIDKLALDLN</sequence>
<evidence type="ECO:0000313" key="1">
    <source>
        <dbReference type="EMBL" id="AGG54239.1"/>
    </source>
</evidence>
<accession>M1TUX8</accession>
<evidence type="ECO:0000313" key="2">
    <source>
        <dbReference type="Proteomes" id="UP000203282"/>
    </source>
</evidence>